<dbReference type="AlphaFoldDB" id="A0A7T3DJ19"/>
<protein>
    <submittedName>
        <fullName evidence="1">Uncharacterized protein</fullName>
    </submittedName>
</protein>
<keyword evidence="2" id="KW-1185">Reference proteome</keyword>
<dbReference type="KEGG" id="dla:I6G47_32820"/>
<name>A0A7T3DJ19_9BURK</name>
<reference evidence="1 2" key="1">
    <citation type="submission" date="2020-12" db="EMBL/GenBank/DDBJ databases">
        <title>FDA dAtabase for Regulatory Grade micrObial Sequences (FDA-ARGOS): Supporting development and validation of Infectious Disease Dx tests.</title>
        <authorList>
            <person name="Sproer C."/>
            <person name="Gronow S."/>
            <person name="Severitt S."/>
            <person name="Schroder I."/>
            <person name="Tallon L."/>
            <person name="Sadzewicz L."/>
            <person name="Zhao X."/>
            <person name="Boylan J."/>
            <person name="Ott S."/>
            <person name="Bowen H."/>
            <person name="Vavikolanu K."/>
            <person name="Mehta A."/>
            <person name="Aluvathingal J."/>
            <person name="Nadendla S."/>
            <person name="Lowell S."/>
            <person name="Myers T."/>
            <person name="Yan Y."/>
            <person name="Sichtig H."/>
        </authorList>
    </citation>
    <scope>NUCLEOTIDE SEQUENCE [LARGE SCALE GENOMIC DNA]</scope>
    <source>
        <strain evidence="1 2">FDAARGOS_890</strain>
        <plasmid evidence="1 2">unnamed</plasmid>
    </source>
</reference>
<gene>
    <name evidence="1" type="ORF">I6G47_32820</name>
</gene>
<dbReference type="GeneID" id="94688968"/>
<dbReference type="EMBL" id="CP065749">
    <property type="protein sequence ID" value="QPS85110.1"/>
    <property type="molecule type" value="Genomic_DNA"/>
</dbReference>
<evidence type="ECO:0000313" key="1">
    <source>
        <dbReference type="EMBL" id="QPS85110.1"/>
    </source>
</evidence>
<sequence>MSRTEIKEQFRAALVELVNMQIKAKGIRPEEAAEVFAEEAQASLAYLAWMPHPQRAAHEHLVSAAACLRDGRVIPVPGFDILFPGDQADAAGATH</sequence>
<geneLocation type="plasmid" evidence="1 2">
    <name>unnamed</name>
</geneLocation>
<accession>A0A7T3DJ19</accession>
<evidence type="ECO:0000313" key="2">
    <source>
        <dbReference type="Proteomes" id="UP000595064"/>
    </source>
</evidence>
<organism evidence="1 2">
    <name type="scientific">Delftia lacustris</name>
    <dbReference type="NCBI Taxonomy" id="558537"/>
    <lineage>
        <taxon>Bacteria</taxon>
        <taxon>Pseudomonadati</taxon>
        <taxon>Pseudomonadota</taxon>
        <taxon>Betaproteobacteria</taxon>
        <taxon>Burkholderiales</taxon>
        <taxon>Comamonadaceae</taxon>
        <taxon>Delftia</taxon>
    </lineage>
</organism>
<proteinExistence type="predicted"/>
<keyword evidence="1" id="KW-0614">Plasmid</keyword>
<dbReference type="RefSeq" id="WP_074921796.1">
    <property type="nucleotide sequence ID" value="NZ_CP141273.1"/>
</dbReference>
<dbReference type="Proteomes" id="UP000595064">
    <property type="component" value="Plasmid unnamed"/>
</dbReference>